<dbReference type="InterPro" id="IPR050346">
    <property type="entry name" value="FMO-like"/>
</dbReference>
<dbReference type="Pfam" id="PF00743">
    <property type="entry name" value="FMO-like"/>
    <property type="match status" value="1"/>
</dbReference>
<accession>A0AAV0JFG5</accession>
<dbReference type="PIRSF" id="PIRSF000332">
    <property type="entry name" value="FMO"/>
    <property type="match status" value="1"/>
</dbReference>
<dbReference type="GO" id="GO:0050661">
    <property type="term" value="F:NADP binding"/>
    <property type="evidence" value="ECO:0007669"/>
    <property type="project" value="InterPro"/>
</dbReference>
<keyword evidence="4" id="KW-0521">NADP</keyword>
<keyword evidence="6" id="KW-0503">Monooxygenase</keyword>
<organism evidence="7 8">
    <name type="scientific">Linum tenue</name>
    <dbReference type="NCBI Taxonomy" id="586396"/>
    <lineage>
        <taxon>Eukaryota</taxon>
        <taxon>Viridiplantae</taxon>
        <taxon>Streptophyta</taxon>
        <taxon>Embryophyta</taxon>
        <taxon>Tracheophyta</taxon>
        <taxon>Spermatophyta</taxon>
        <taxon>Magnoliopsida</taxon>
        <taxon>eudicotyledons</taxon>
        <taxon>Gunneridae</taxon>
        <taxon>Pentapetalae</taxon>
        <taxon>rosids</taxon>
        <taxon>fabids</taxon>
        <taxon>Malpighiales</taxon>
        <taxon>Linaceae</taxon>
        <taxon>Linum</taxon>
    </lineage>
</organism>
<evidence type="ECO:0000256" key="4">
    <source>
        <dbReference type="ARBA" id="ARBA00022857"/>
    </source>
</evidence>
<dbReference type="FunFam" id="3.50.50.60:FF:000403">
    <property type="entry name" value="Flavin-containing monooxygenase"/>
    <property type="match status" value="1"/>
</dbReference>
<dbReference type="SUPFAM" id="SSF51905">
    <property type="entry name" value="FAD/NAD(P)-binding domain"/>
    <property type="match status" value="2"/>
</dbReference>
<dbReference type="GO" id="GO:0050660">
    <property type="term" value="F:flavin adenine dinucleotide binding"/>
    <property type="evidence" value="ECO:0007669"/>
    <property type="project" value="InterPro"/>
</dbReference>
<dbReference type="PRINTS" id="PR00370">
    <property type="entry name" value="FMOXYGENASE"/>
</dbReference>
<comment type="caution">
    <text evidence="7">The sequence shown here is derived from an EMBL/GenBank/DDBJ whole genome shotgun (WGS) entry which is preliminary data.</text>
</comment>
<dbReference type="EMBL" id="CAMGYJ010000004">
    <property type="protein sequence ID" value="CAI0407745.1"/>
    <property type="molecule type" value="Genomic_DNA"/>
</dbReference>
<evidence type="ECO:0000256" key="6">
    <source>
        <dbReference type="RuleBase" id="RU361177"/>
    </source>
</evidence>
<sequence length="500" mass="56216">MAAHHHHQKQIAIIGAGISGLLACKYALSKDFNPTVFESQNGVGGLWANTLPTTKLQTPKSLYQFADFPWPESVATHFPTHDQVLDYLQSYADHFELTKHIKFNTKVIGIEYRGVAEEEVEAWALCGGNGDVFGSRGGKWEVEVSSDGSDKTEIFVADFVILCVGKYSGVPNIPEFPNGKGPEAFQGKVIHSTQYSGLEAGESKELVEGKRVAIVGFRKHAMDIAMECSEINGKGNPCRVLYRTERWSFPDWFPPLPCLYLSRFSELLIHKPGEGILLSLLATILSPIRWGISKFVEREIKRKHPLEKHGLVPKQSFLQDVSSCLIATVPDKFFDRVEEGSIVLKKAPSFSFCKEGIKVEGGDKDENKQQQPPLEADLVILATGFKGEKKLQDIFGSKRFREIISIANLYTSEMRSRWLAELLDGKFRLPAIEKMEADAANWDVFFKEYGGESYHRSSIATVHVWYNDQLCKDMGWNPRRKNGLWAELFEPYGPTDYVSP</sequence>
<comment type="similarity">
    <text evidence="1 6">Belongs to the FMO family.</text>
</comment>
<evidence type="ECO:0000256" key="5">
    <source>
        <dbReference type="ARBA" id="ARBA00023002"/>
    </source>
</evidence>
<dbReference type="InterPro" id="IPR036188">
    <property type="entry name" value="FAD/NAD-bd_sf"/>
</dbReference>
<keyword evidence="5 6" id="KW-0560">Oxidoreductase</keyword>
<keyword evidence="3 6" id="KW-0274">FAD</keyword>
<dbReference type="AlphaFoldDB" id="A0AAV0JFG5"/>
<dbReference type="PANTHER" id="PTHR23023">
    <property type="entry name" value="DIMETHYLANILINE MONOOXYGENASE"/>
    <property type="match status" value="1"/>
</dbReference>
<proteinExistence type="inferred from homology"/>
<evidence type="ECO:0000256" key="2">
    <source>
        <dbReference type="ARBA" id="ARBA00022630"/>
    </source>
</evidence>
<protein>
    <recommendedName>
        <fullName evidence="6">Flavin-containing monooxygenase</fullName>
        <ecNumber evidence="6">1.-.-.-</ecNumber>
    </recommendedName>
</protein>
<dbReference type="InterPro" id="IPR020946">
    <property type="entry name" value="Flavin_mOase-like"/>
</dbReference>
<gene>
    <name evidence="7" type="ORF">LITE_LOCUS13690</name>
</gene>
<evidence type="ECO:0000313" key="7">
    <source>
        <dbReference type="EMBL" id="CAI0407745.1"/>
    </source>
</evidence>
<evidence type="ECO:0000256" key="3">
    <source>
        <dbReference type="ARBA" id="ARBA00022827"/>
    </source>
</evidence>
<dbReference type="InterPro" id="IPR000960">
    <property type="entry name" value="Flavin_mOase"/>
</dbReference>
<evidence type="ECO:0000256" key="1">
    <source>
        <dbReference type="ARBA" id="ARBA00009183"/>
    </source>
</evidence>
<dbReference type="Gene3D" id="3.50.50.60">
    <property type="entry name" value="FAD/NAD(P)-binding domain"/>
    <property type="match status" value="1"/>
</dbReference>
<dbReference type="Proteomes" id="UP001154282">
    <property type="component" value="Unassembled WGS sequence"/>
</dbReference>
<reference evidence="7" key="1">
    <citation type="submission" date="2022-08" db="EMBL/GenBank/DDBJ databases">
        <authorList>
            <person name="Gutierrez-Valencia J."/>
        </authorList>
    </citation>
    <scope>NUCLEOTIDE SEQUENCE</scope>
</reference>
<dbReference type="GO" id="GO:0004499">
    <property type="term" value="F:N,N-dimethylaniline monooxygenase activity"/>
    <property type="evidence" value="ECO:0007669"/>
    <property type="project" value="InterPro"/>
</dbReference>
<dbReference type="EC" id="1.-.-.-" evidence="6"/>
<name>A0AAV0JFG5_9ROSI</name>
<keyword evidence="2 6" id="KW-0285">Flavoprotein</keyword>
<evidence type="ECO:0000313" key="8">
    <source>
        <dbReference type="Proteomes" id="UP001154282"/>
    </source>
</evidence>
<keyword evidence="8" id="KW-1185">Reference proteome</keyword>
<comment type="cofactor">
    <cofactor evidence="6">
        <name>FAD</name>
        <dbReference type="ChEBI" id="CHEBI:57692"/>
    </cofactor>
</comment>